<comment type="subcellular location">
    <subcellularLocation>
        <location evidence="1">Membrane</location>
        <topology evidence="1">Single-pass membrane protein</topology>
    </subcellularLocation>
</comment>
<feature type="signal peptide" evidence="8">
    <location>
        <begin position="1"/>
        <end position="18"/>
    </location>
</feature>
<evidence type="ECO:0000256" key="3">
    <source>
        <dbReference type="ARBA" id="ARBA00022692"/>
    </source>
</evidence>
<gene>
    <name evidence="10" type="ORF">APLA_LOCUS17353</name>
</gene>
<accession>A0A8S1BG21</accession>
<dbReference type="PANTHER" id="PTHR12471:SF7">
    <property type="entry name" value="V-TYPE PROTON ATPASE SUBUNIT S1"/>
    <property type="match status" value="1"/>
</dbReference>
<dbReference type="AlphaFoldDB" id="A0A8S1BG21"/>
<keyword evidence="8" id="KW-0732">Signal</keyword>
<evidence type="ECO:0000256" key="4">
    <source>
        <dbReference type="ARBA" id="ARBA00022989"/>
    </source>
</evidence>
<comment type="caution">
    <text evidence="10">The sequence shown here is derived from an EMBL/GenBank/DDBJ whole genome shotgun (WGS) entry which is preliminary data.</text>
</comment>
<dbReference type="Proteomes" id="UP000494256">
    <property type="component" value="Unassembled WGS sequence"/>
</dbReference>
<dbReference type="GO" id="GO:0033176">
    <property type="term" value="C:proton-transporting V-type ATPase complex"/>
    <property type="evidence" value="ECO:0007669"/>
    <property type="project" value="TreeGrafter"/>
</dbReference>
<dbReference type="Pfam" id="PF20520">
    <property type="entry name" value="Ac45-VOA1_TM"/>
    <property type="match status" value="1"/>
</dbReference>
<dbReference type="GO" id="GO:0030641">
    <property type="term" value="P:regulation of cellular pH"/>
    <property type="evidence" value="ECO:0007669"/>
    <property type="project" value="TreeGrafter"/>
</dbReference>
<evidence type="ECO:0000259" key="9">
    <source>
        <dbReference type="Pfam" id="PF20520"/>
    </source>
</evidence>
<evidence type="ECO:0000256" key="6">
    <source>
        <dbReference type="SAM" id="MobiDB-lite"/>
    </source>
</evidence>
<reference evidence="10 11" key="1">
    <citation type="submission" date="2020-04" db="EMBL/GenBank/DDBJ databases">
        <authorList>
            <person name="Wallbank WR R."/>
            <person name="Pardo Diaz C."/>
            <person name="Kozak K."/>
            <person name="Martin S."/>
            <person name="Jiggins C."/>
            <person name="Moest M."/>
            <person name="Warren A I."/>
            <person name="Byers J.R.P. K."/>
            <person name="Montejo-Kovacevich G."/>
            <person name="Yen C E."/>
        </authorList>
    </citation>
    <scope>NUCLEOTIDE SEQUENCE [LARGE SCALE GENOMIC DNA]</scope>
</reference>
<feature type="domain" description="V-type proton ATPase subunit S1/VOA1 transmembrane" evidence="9">
    <location>
        <begin position="380"/>
        <end position="418"/>
    </location>
</feature>
<evidence type="ECO:0000256" key="8">
    <source>
        <dbReference type="SAM" id="SignalP"/>
    </source>
</evidence>
<dbReference type="EMBL" id="CADEBD010000959">
    <property type="protein sequence ID" value="CAB3261188.1"/>
    <property type="molecule type" value="Genomic_DNA"/>
</dbReference>
<dbReference type="InterPro" id="IPR008388">
    <property type="entry name" value="Ac45_acc_su"/>
</dbReference>
<dbReference type="PANTHER" id="PTHR12471">
    <property type="entry name" value="VACUOLAR ATP SYNTHASE SUBUNIT S1"/>
    <property type="match status" value="1"/>
</dbReference>
<proteinExistence type="inferred from homology"/>
<keyword evidence="4 7" id="KW-1133">Transmembrane helix</keyword>
<feature type="region of interest" description="Disordered" evidence="6">
    <location>
        <begin position="328"/>
        <end position="372"/>
    </location>
</feature>
<feature type="transmembrane region" description="Helical" evidence="7">
    <location>
        <begin position="381"/>
        <end position="405"/>
    </location>
</feature>
<evidence type="ECO:0000313" key="11">
    <source>
        <dbReference type="Proteomes" id="UP000494256"/>
    </source>
</evidence>
<keyword evidence="5 7" id="KW-0472">Membrane</keyword>
<keyword evidence="3 7" id="KW-0812">Transmembrane</keyword>
<protein>
    <recommendedName>
        <fullName evidence="9">V-type proton ATPase subunit S1/VOA1 transmembrane domain-containing protein</fullName>
    </recommendedName>
</protein>
<evidence type="ECO:0000256" key="2">
    <source>
        <dbReference type="ARBA" id="ARBA00009037"/>
    </source>
</evidence>
<sequence>MNLFYVIYFFLFLRKAYADKNTLPVFMIDQDQTMLHISLDPNPFDKMSTSKFANIIHESMKHSSGIIIFVEEYFSIEDISLKDKEGSPYVNLRRSMQDNKAKYFPAVIEPYKLLSQLFPAHKYNVFYLKSRTKLELMNSFKYLYIYFQDGVNETRANVLRRHDLIIREVCFVVSQLKHAPVIAFYTGKTNPVKTEKLHFVPIKPIPIPKDLGVMVVSSGGLFRFSDVFAATPNRRSIFNQLPMIAEETWSRQSMSTKMAYTDFELEFNFSFLKDRWLLDNVALLEAGEEVGRTIMGVGAPWNMSYVCGEPLVIVNSRDGSAVTISRYQIQPRRRHSRRDDTDEEAPEAPPADGDGEDGGGGDGGGDAEPPSFDKSLNCGPYFSAPIVTTLMVTFICLLILTYGIVSMMAIRSNDRYEDPMSKPLLHPEN</sequence>
<dbReference type="GO" id="GO:0001671">
    <property type="term" value="F:ATPase activator activity"/>
    <property type="evidence" value="ECO:0007669"/>
    <property type="project" value="TreeGrafter"/>
</dbReference>
<dbReference type="OrthoDB" id="7412149at2759"/>
<evidence type="ECO:0000313" key="10">
    <source>
        <dbReference type="EMBL" id="CAB3261188.1"/>
    </source>
</evidence>
<organism evidence="10 11">
    <name type="scientific">Arctia plantaginis</name>
    <name type="common">Wood tiger moth</name>
    <name type="synonym">Phalaena plantaginis</name>
    <dbReference type="NCBI Taxonomy" id="874455"/>
    <lineage>
        <taxon>Eukaryota</taxon>
        <taxon>Metazoa</taxon>
        <taxon>Ecdysozoa</taxon>
        <taxon>Arthropoda</taxon>
        <taxon>Hexapoda</taxon>
        <taxon>Insecta</taxon>
        <taxon>Pterygota</taxon>
        <taxon>Neoptera</taxon>
        <taxon>Endopterygota</taxon>
        <taxon>Lepidoptera</taxon>
        <taxon>Glossata</taxon>
        <taxon>Ditrysia</taxon>
        <taxon>Noctuoidea</taxon>
        <taxon>Erebidae</taxon>
        <taxon>Arctiinae</taxon>
        <taxon>Arctia</taxon>
    </lineage>
</organism>
<dbReference type="InterPro" id="IPR046756">
    <property type="entry name" value="VAS1/VOA1_TM"/>
</dbReference>
<evidence type="ECO:0000256" key="1">
    <source>
        <dbReference type="ARBA" id="ARBA00004167"/>
    </source>
</evidence>
<evidence type="ECO:0000256" key="5">
    <source>
        <dbReference type="ARBA" id="ARBA00023136"/>
    </source>
</evidence>
<name>A0A8S1BG21_ARCPL</name>
<feature type="chain" id="PRO_5035718685" description="V-type proton ATPase subunit S1/VOA1 transmembrane domain-containing protein" evidence="8">
    <location>
        <begin position="19"/>
        <end position="429"/>
    </location>
</feature>
<comment type="similarity">
    <text evidence="2">Belongs to the vacuolar ATPase subunit S1 family.</text>
</comment>
<evidence type="ECO:0000256" key="7">
    <source>
        <dbReference type="SAM" id="Phobius"/>
    </source>
</evidence>